<reference evidence="1" key="1">
    <citation type="submission" date="2013-05" db="EMBL/GenBank/DDBJ databases">
        <authorList>
            <person name="Yim A.K.Y."/>
            <person name="Chan T.F."/>
            <person name="Ji K.M."/>
            <person name="Liu X.Y."/>
            <person name="Zhou J.W."/>
            <person name="Li R.Q."/>
            <person name="Yang K.Y."/>
            <person name="Li J."/>
            <person name="Li M."/>
            <person name="Law P.T.W."/>
            <person name="Wu Y.L."/>
            <person name="Cai Z.L."/>
            <person name="Qin H."/>
            <person name="Bao Y."/>
            <person name="Leung R.K.K."/>
            <person name="Ng P.K.S."/>
            <person name="Zou J."/>
            <person name="Zhong X.J."/>
            <person name="Ran P.X."/>
            <person name="Zhong N.S."/>
            <person name="Liu Z.G."/>
            <person name="Tsui S.K.W."/>
        </authorList>
    </citation>
    <scope>NUCLEOTIDE SEQUENCE</scope>
    <source>
        <strain evidence="1">Derf</strain>
        <tissue evidence="1">Whole organism</tissue>
    </source>
</reference>
<sequence>MNGCSSGDSNTNVANRMNQTIPIIPNQSNSPTILSTSVDPGHFSSEINENSSTIIVSFFVVDVLTIETMAILSTTLYA</sequence>
<dbReference type="EMBL" id="ASGP02000008">
    <property type="protein sequence ID" value="KAH9494275.1"/>
    <property type="molecule type" value="Genomic_DNA"/>
</dbReference>
<dbReference type="AlphaFoldDB" id="A0A922KXR6"/>
<gene>
    <name evidence="1" type="ORF">DERF_014970</name>
</gene>
<comment type="caution">
    <text evidence="1">The sequence shown here is derived from an EMBL/GenBank/DDBJ whole genome shotgun (WGS) entry which is preliminary data.</text>
</comment>
<reference evidence="1" key="2">
    <citation type="journal article" date="2022" name="Res Sq">
        <title>Comparative Genomics Reveals Insights into the Divergent Evolution of Astigmatic Mites and Household Pest Adaptations.</title>
        <authorList>
            <person name="Xiong Q."/>
            <person name="Wan A.T.-Y."/>
            <person name="Liu X.-Y."/>
            <person name="Fung C.S.-H."/>
            <person name="Xiao X."/>
            <person name="Malainual N."/>
            <person name="Hou J."/>
            <person name="Wang L."/>
            <person name="Wang M."/>
            <person name="Yang K."/>
            <person name="Cui Y."/>
            <person name="Leung E."/>
            <person name="Nong W."/>
            <person name="Shin S.-K."/>
            <person name="Au S."/>
            <person name="Jeong K.Y."/>
            <person name="Chew F.T."/>
            <person name="Hui J."/>
            <person name="Leung T.F."/>
            <person name="Tungtrongchitr A."/>
            <person name="Zhong N."/>
            <person name="Liu Z."/>
            <person name="Tsui S."/>
        </authorList>
    </citation>
    <scope>NUCLEOTIDE SEQUENCE</scope>
    <source>
        <strain evidence="1">Derf</strain>
        <tissue evidence="1">Whole organism</tissue>
    </source>
</reference>
<protein>
    <submittedName>
        <fullName evidence="1">Uncharacterized protein</fullName>
    </submittedName>
</protein>
<dbReference type="Proteomes" id="UP000790347">
    <property type="component" value="Unassembled WGS sequence"/>
</dbReference>
<proteinExistence type="predicted"/>
<organism evidence="1 2">
    <name type="scientific">Dermatophagoides farinae</name>
    <name type="common">American house dust mite</name>
    <dbReference type="NCBI Taxonomy" id="6954"/>
    <lineage>
        <taxon>Eukaryota</taxon>
        <taxon>Metazoa</taxon>
        <taxon>Ecdysozoa</taxon>
        <taxon>Arthropoda</taxon>
        <taxon>Chelicerata</taxon>
        <taxon>Arachnida</taxon>
        <taxon>Acari</taxon>
        <taxon>Acariformes</taxon>
        <taxon>Sarcoptiformes</taxon>
        <taxon>Astigmata</taxon>
        <taxon>Psoroptidia</taxon>
        <taxon>Analgoidea</taxon>
        <taxon>Pyroglyphidae</taxon>
        <taxon>Dermatophagoidinae</taxon>
        <taxon>Dermatophagoides</taxon>
    </lineage>
</organism>
<name>A0A922KXR6_DERFA</name>
<accession>A0A922KXR6</accession>
<evidence type="ECO:0000313" key="2">
    <source>
        <dbReference type="Proteomes" id="UP000790347"/>
    </source>
</evidence>
<evidence type="ECO:0000313" key="1">
    <source>
        <dbReference type="EMBL" id="KAH9494275.1"/>
    </source>
</evidence>
<keyword evidence="2" id="KW-1185">Reference proteome</keyword>